<proteinExistence type="predicted"/>
<organism evidence="2 3">
    <name type="scientific">Sphingomonas lenta</name>
    <dbReference type="NCBI Taxonomy" id="1141887"/>
    <lineage>
        <taxon>Bacteria</taxon>
        <taxon>Pseudomonadati</taxon>
        <taxon>Pseudomonadota</taxon>
        <taxon>Alphaproteobacteria</taxon>
        <taxon>Sphingomonadales</taxon>
        <taxon>Sphingomonadaceae</taxon>
        <taxon>Sphingomonas</taxon>
    </lineage>
</organism>
<comment type="caution">
    <text evidence="2">The sequence shown here is derived from an EMBL/GenBank/DDBJ whole genome shotgun (WGS) entry which is preliminary data.</text>
</comment>
<dbReference type="Proteomes" id="UP000218151">
    <property type="component" value="Unassembled WGS sequence"/>
</dbReference>
<dbReference type="EMBL" id="NSLI01000005">
    <property type="protein sequence ID" value="PAX06539.1"/>
    <property type="molecule type" value="Genomic_DNA"/>
</dbReference>
<evidence type="ECO:0000313" key="2">
    <source>
        <dbReference type="EMBL" id="PAX06539.1"/>
    </source>
</evidence>
<accession>A0A2A2SBA8</accession>
<dbReference type="RefSeq" id="WP_095999284.1">
    <property type="nucleotide sequence ID" value="NZ_NSLI01000005.1"/>
</dbReference>
<reference evidence="3" key="1">
    <citation type="submission" date="2017-09" db="EMBL/GenBank/DDBJ databases">
        <authorList>
            <person name="Feng G."/>
            <person name="Zhu H."/>
        </authorList>
    </citation>
    <scope>NUCLEOTIDE SEQUENCE [LARGE SCALE GENOMIC DNA]</scope>
    <source>
        <strain evidence="3">1PNM-20</strain>
    </source>
</reference>
<evidence type="ECO:0000313" key="3">
    <source>
        <dbReference type="Proteomes" id="UP000218151"/>
    </source>
</evidence>
<sequence>MSTIALVAMITFLGPWLLVGLVGLTCWASPPCRRRVHLFLFGSDAPSGRPTHHGTDHPAERWAAEHRA</sequence>
<dbReference type="AlphaFoldDB" id="A0A2A2SBA8"/>
<keyword evidence="3" id="KW-1185">Reference proteome</keyword>
<name>A0A2A2SBA8_9SPHN</name>
<gene>
    <name evidence="2" type="ORF">CKY28_15405</name>
</gene>
<evidence type="ECO:0000256" key="1">
    <source>
        <dbReference type="SAM" id="MobiDB-lite"/>
    </source>
</evidence>
<protein>
    <submittedName>
        <fullName evidence="2">Uncharacterized protein</fullName>
    </submittedName>
</protein>
<feature type="compositionally biased region" description="Basic and acidic residues" evidence="1">
    <location>
        <begin position="53"/>
        <end position="68"/>
    </location>
</feature>
<feature type="region of interest" description="Disordered" evidence="1">
    <location>
        <begin position="43"/>
        <end position="68"/>
    </location>
</feature>